<dbReference type="EMBL" id="VTPC01090968">
    <property type="protein sequence ID" value="KAF2880452.1"/>
    <property type="molecule type" value="Genomic_DNA"/>
</dbReference>
<dbReference type="InterPro" id="IPR001148">
    <property type="entry name" value="CA_dom"/>
</dbReference>
<comment type="caution">
    <text evidence="4">The sequence shown here is derived from an EMBL/GenBank/DDBJ whole genome shotgun (WGS) entry which is preliminary data.</text>
</comment>
<dbReference type="PANTHER" id="PTHR18952">
    <property type="entry name" value="CARBONIC ANHYDRASE"/>
    <property type="match status" value="1"/>
</dbReference>
<gene>
    <name evidence="4" type="ORF">ILUMI_25730</name>
</gene>
<feature type="signal peptide" evidence="2">
    <location>
        <begin position="1"/>
        <end position="18"/>
    </location>
</feature>
<sequence>MILCTILFAFSRLILLNAEIESERCHHHGYNFSYAVGMRGPYNWPVIYSSCAGTKQSPINIDTYNMENLKVRPLEWNFGYFSTPKYMTLMNNGHELVLQAHFDTDCRPTLNGGPLHKAYKFHSITFHWGDDETEGSEHTIDELAYPMEMQVIHTCSSNTDQSRNLVIVAYLFQVTNEENKPMNKILQVFIQALKHPYQPIKLKRPFTIASLATPFSYSYVTYYGSITIPPCTEGVRWIVYPYPLDISKPQMEIFRKVGRYAPDLRKNFRPLQPINNRKIYFVT</sequence>
<evidence type="ECO:0000256" key="1">
    <source>
        <dbReference type="ARBA" id="ARBA00010718"/>
    </source>
</evidence>
<dbReference type="SUPFAM" id="SSF51069">
    <property type="entry name" value="Carbonic anhydrase"/>
    <property type="match status" value="1"/>
</dbReference>
<evidence type="ECO:0000313" key="4">
    <source>
        <dbReference type="EMBL" id="KAF2880452.1"/>
    </source>
</evidence>
<keyword evidence="5" id="KW-1185">Reference proteome</keyword>
<dbReference type="CDD" id="cd00326">
    <property type="entry name" value="alpha_CA"/>
    <property type="match status" value="1"/>
</dbReference>
<dbReference type="Gene3D" id="3.10.200.10">
    <property type="entry name" value="Alpha carbonic anhydrase"/>
    <property type="match status" value="1"/>
</dbReference>
<feature type="domain" description="Alpha-carbonic anhydrase" evidence="3">
    <location>
        <begin position="30"/>
        <end position="283"/>
    </location>
</feature>
<name>A0A8K0FXQ6_IGNLU</name>
<reference evidence="4" key="1">
    <citation type="submission" date="2019-08" db="EMBL/GenBank/DDBJ databases">
        <title>The genome of the North American firefly Photinus pyralis.</title>
        <authorList>
            <consortium name="Photinus pyralis genome working group"/>
            <person name="Fallon T.R."/>
            <person name="Sander Lower S.E."/>
            <person name="Weng J.-K."/>
        </authorList>
    </citation>
    <scope>NUCLEOTIDE SEQUENCE</scope>
    <source>
        <strain evidence="4">TRF0915ILg1</strain>
        <tissue evidence="4">Whole body</tissue>
    </source>
</reference>
<keyword evidence="2" id="KW-0732">Signal</keyword>
<dbReference type="GO" id="GO:0004089">
    <property type="term" value="F:carbonate dehydratase activity"/>
    <property type="evidence" value="ECO:0007669"/>
    <property type="project" value="InterPro"/>
</dbReference>
<dbReference type="Proteomes" id="UP000801492">
    <property type="component" value="Unassembled WGS sequence"/>
</dbReference>
<dbReference type="OrthoDB" id="429145at2759"/>
<dbReference type="PANTHER" id="PTHR18952:SF227">
    <property type="entry name" value="CARBONIC ANHYDRASE 13-RELATED"/>
    <property type="match status" value="1"/>
</dbReference>
<evidence type="ECO:0000256" key="2">
    <source>
        <dbReference type="SAM" id="SignalP"/>
    </source>
</evidence>
<dbReference type="InterPro" id="IPR036398">
    <property type="entry name" value="CA_dom_sf"/>
</dbReference>
<dbReference type="InterPro" id="IPR023561">
    <property type="entry name" value="Carbonic_anhydrase_a-class"/>
</dbReference>
<feature type="chain" id="PRO_5035426451" description="Alpha-carbonic anhydrase domain-containing protein" evidence="2">
    <location>
        <begin position="19"/>
        <end position="283"/>
    </location>
</feature>
<dbReference type="PROSITE" id="PS51144">
    <property type="entry name" value="ALPHA_CA_2"/>
    <property type="match status" value="1"/>
</dbReference>
<evidence type="ECO:0000313" key="5">
    <source>
        <dbReference type="Proteomes" id="UP000801492"/>
    </source>
</evidence>
<proteinExistence type="inferred from homology"/>
<dbReference type="SMART" id="SM01057">
    <property type="entry name" value="Carb_anhydrase"/>
    <property type="match status" value="1"/>
</dbReference>
<dbReference type="AlphaFoldDB" id="A0A8K0FXQ6"/>
<accession>A0A8K0FXQ6</accession>
<organism evidence="4 5">
    <name type="scientific">Ignelater luminosus</name>
    <name type="common">Cucubano</name>
    <name type="synonym">Pyrophorus luminosus</name>
    <dbReference type="NCBI Taxonomy" id="2038154"/>
    <lineage>
        <taxon>Eukaryota</taxon>
        <taxon>Metazoa</taxon>
        <taxon>Ecdysozoa</taxon>
        <taxon>Arthropoda</taxon>
        <taxon>Hexapoda</taxon>
        <taxon>Insecta</taxon>
        <taxon>Pterygota</taxon>
        <taxon>Neoptera</taxon>
        <taxon>Endopterygota</taxon>
        <taxon>Coleoptera</taxon>
        <taxon>Polyphaga</taxon>
        <taxon>Elateriformia</taxon>
        <taxon>Elateroidea</taxon>
        <taxon>Elateridae</taxon>
        <taxon>Agrypninae</taxon>
        <taxon>Pyrophorini</taxon>
        <taxon>Ignelater</taxon>
    </lineage>
</organism>
<protein>
    <recommendedName>
        <fullName evidence="3">Alpha-carbonic anhydrase domain-containing protein</fullName>
    </recommendedName>
</protein>
<dbReference type="GO" id="GO:0005737">
    <property type="term" value="C:cytoplasm"/>
    <property type="evidence" value="ECO:0007669"/>
    <property type="project" value="TreeGrafter"/>
</dbReference>
<evidence type="ECO:0000259" key="3">
    <source>
        <dbReference type="PROSITE" id="PS51144"/>
    </source>
</evidence>
<dbReference type="GO" id="GO:0008270">
    <property type="term" value="F:zinc ion binding"/>
    <property type="evidence" value="ECO:0007669"/>
    <property type="project" value="InterPro"/>
</dbReference>
<comment type="similarity">
    <text evidence="1">Belongs to the alpha-carbonic anhydrase family.</text>
</comment>
<dbReference type="Pfam" id="PF00194">
    <property type="entry name" value="Carb_anhydrase"/>
    <property type="match status" value="1"/>
</dbReference>